<comment type="caution">
    <text evidence="2">The sequence shown here is derived from an EMBL/GenBank/DDBJ whole genome shotgun (WGS) entry which is preliminary data.</text>
</comment>
<sequence>MIVLLTGATGFVGRQILDNLLKIGVEVRIVARTGHDHKLAGQKQPIDVIFSEDIFSESETWWAKASINVDTIIHSAWYTEPGKYLTSEKNIDCLGGTLRMAKGAAKAGVRRIVGIGTCFEYDLSGGVLSTETPLLPKSLYAASKTATFQMLSCYLPEQGIEFAWCRLFYLYGDGEDERRLVPYIHSRLSTGQPVELTNGMQIRDFMNVRDAGREIANVALSSYQGAANICSGIPITVRQLAESIAAEYGRIDLLCFGSRKENIFDPKCVIGMKDDRIQ</sequence>
<dbReference type="AlphaFoldDB" id="A0A1Y2L3T0"/>
<dbReference type="EMBL" id="JFKA01000001">
    <property type="protein sequence ID" value="OSQ40474.1"/>
    <property type="molecule type" value="Genomic_DNA"/>
</dbReference>
<reference evidence="2 3" key="1">
    <citation type="submission" date="2014-03" db="EMBL/GenBank/DDBJ databases">
        <title>The draft genome sequence of Thalassospira mesophila JCM 18969.</title>
        <authorList>
            <person name="Lai Q."/>
            <person name="Shao Z."/>
        </authorList>
    </citation>
    <scope>NUCLEOTIDE SEQUENCE [LARGE SCALE GENOMIC DNA]</scope>
    <source>
        <strain evidence="2 3">JCM 18969</strain>
    </source>
</reference>
<dbReference type="PANTHER" id="PTHR43245">
    <property type="entry name" value="BIFUNCTIONAL POLYMYXIN RESISTANCE PROTEIN ARNA"/>
    <property type="match status" value="1"/>
</dbReference>
<dbReference type="SUPFAM" id="SSF51735">
    <property type="entry name" value="NAD(P)-binding Rossmann-fold domains"/>
    <property type="match status" value="1"/>
</dbReference>
<dbReference type="RefSeq" id="WP_085578715.1">
    <property type="nucleotide sequence ID" value="NZ_JFKA01000001.1"/>
</dbReference>
<dbReference type="Gene3D" id="3.40.50.720">
    <property type="entry name" value="NAD(P)-binding Rossmann-like Domain"/>
    <property type="match status" value="1"/>
</dbReference>
<gene>
    <name evidence="2" type="ORF">TMES_01390</name>
</gene>
<dbReference type="OrthoDB" id="7305551at2"/>
<evidence type="ECO:0000313" key="3">
    <source>
        <dbReference type="Proteomes" id="UP000193391"/>
    </source>
</evidence>
<organism evidence="2 3">
    <name type="scientific">Thalassospira mesophila</name>
    <dbReference type="NCBI Taxonomy" id="1293891"/>
    <lineage>
        <taxon>Bacteria</taxon>
        <taxon>Pseudomonadati</taxon>
        <taxon>Pseudomonadota</taxon>
        <taxon>Alphaproteobacteria</taxon>
        <taxon>Rhodospirillales</taxon>
        <taxon>Thalassospiraceae</taxon>
        <taxon>Thalassospira</taxon>
    </lineage>
</organism>
<dbReference type="Proteomes" id="UP000193391">
    <property type="component" value="Unassembled WGS sequence"/>
</dbReference>
<evidence type="ECO:0000259" key="1">
    <source>
        <dbReference type="Pfam" id="PF01370"/>
    </source>
</evidence>
<feature type="domain" description="NAD-dependent epimerase/dehydratase" evidence="1">
    <location>
        <begin position="3"/>
        <end position="213"/>
    </location>
</feature>
<name>A0A1Y2L3T0_9PROT</name>
<dbReference type="InterPro" id="IPR050177">
    <property type="entry name" value="Lipid_A_modif_metabolic_enz"/>
</dbReference>
<dbReference type="PANTHER" id="PTHR43245:SF13">
    <property type="entry name" value="UDP-D-APIOSE_UDP-D-XYLOSE SYNTHASE 2"/>
    <property type="match status" value="1"/>
</dbReference>
<evidence type="ECO:0000313" key="2">
    <source>
        <dbReference type="EMBL" id="OSQ40474.1"/>
    </source>
</evidence>
<dbReference type="Pfam" id="PF01370">
    <property type="entry name" value="Epimerase"/>
    <property type="match status" value="1"/>
</dbReference>
<dbReference type="STRING" id="1293891.TMES_01390"/>
<dbReference type="InterPro" id="IPR036291">
    <property type="entry name" value="NAD(P)-bd_dom_sf"/>
</dbReference>
<dbReference type="InterPro" id="IPR001509">
    <property type="entry name" value="Epimerase_deHydtase"/>
</dbReference>
<proteinExistence type="predicted"/>
<protein>
    <submittedName>
        <fullName evidence="2">Oxidoreductase</fullName>
    </submittedName>
</protein>
<keyword evidence="3" id="KW-1185">Reference proteome</keyword>
<dbReference type="CDD" id="cd08946">
    <property type="entry name" value="SDR_e"/>
    <property type="match status" value="1"/>
</dbReference>
<accession>A0A1Y2L3T0</accession>